<dbReference type="RefSeq" id="WP_090595834.1">
    <property type="nucleotide sequence ID" value="NZ_FNCS01000005.1"/>
</dbReference>
<accession>A0A1G7VWT6</accession>
<evidence type="ECO:0000256" key="1">
    <source>
        <dbReference type="SAM" id="MobiDB-lite"/>
    </source>
</evidence>
<evidence type="ECO:0000313" key="4">
    <source>
        <dbReference type="Proteomes" id="UP000199495"/>
    </source>
</evidence>
<evidence type="ECO:0000313" key="3">
    <source>
        <dbReference type="EMBL" id="SDG64177.1"/>
    </source>
</evidence>
<dbReference type="Pfam" id="PF03741">
    <property type="entry name" value="TerC"/>
    <property type="match status" value="1"/>
</dbReference>
<proteinExistence type="predicted"/>
<gene>
    <name evidence="3" type="ORF">SAMN04487974_10556</name>
</gene>
<keyword evidence="2" id="KW-1133">Transmembrane helix</keyword>
<keyword evidence="4" id="KW-1185">Reference proteome</keyword>
<feature type="transmembrane region" description="Helical" evidence="2">
    <location>
        <begin position="155"/>
        <end position="174"/>
    </location>
</feature>
<dbReference type="AlphaFoldDB" id="A0A1G7VWT6"/>
<reference evidence="3 4" key="1">
    <citation type="submission" date="2016-10" db="EMBL/GenBank/DDBJ databases">
        <authorList>
            <person name="de Groot N.N."/>
        </authorList>
    </citation>
    <scope>NUCLEOTIDE SEQUENCE [LARGE SCALE GENOMIC DNA]</scope>
    <source>
        <strain evidence="3 4">CGMCC 1.10267</strain>
    </source>
</reference>
<feature type="compositionally biased region" description="Basic and acidic residues" evidence="1">
    <location>
        <begin position="332"/>
        <end position="354"/>
    </location>
</feature>
<dbReference type="OrthoDB" id="9805314at2"/>
<feature type="transmembrane region" description="Helical" evidence="2">
    <location>
        <begin position="215"/>
        <end position="233"/>
    </location>
</feature>
<evidence type="ECO:0000256" key="2">
    <source>
        <dbReference type="SAM" id="Phobius"/>
    </source>
</evidence>
<dbReference type="GO" id="GO:0016020">
    <property type="term" value="C:membrane"/>
    <property type="evidence" value="ECO:0007669"/>
    <property type="project" value="InterPro"/>
</dbReference>
<feature type="transmembrane region" description="Helical" evidence="2">
    <location>
        <begin position="6"/>
        <end position="26"/>
    </location>
</feature>
<feature type="compositionally biased region" description="Acidic residues" evidence="1">
    <location>
        <begin position="296"/>
        <end position="325"/>
    </location>
</feature>
<dbReference type="InterPro" id="IPR005496">
    <property type="entry name" value="Integral_membrane_TerC"/>
</dbReference>
<organism evidence="3 4">
    <name type="scientific">Pelagibacterium luteolum</name>
    <dbReference type="NCBI Taxonomy" id="440168"/>
    <lineage>
        <taxon>Bacteria</taxon>
        <taxon>Pseudomonadati</taxon>
        <taxon>Pseudomonadota</taxon>
        <taxon>Alphaproteobacteria</taxon>
        <taxon>Hyphomicrobiales</taxon>
        <taxon>Devosiaceae</taxon>
        <taxon>Pelagibacterium</taxon>
    </lineage>
</organism>
<keyword evidence="2" id="KW-0812">Transmembrane</keyword>
<keyword evidence="2" id="KW-0472">Membrane</keyword>
<feature type="region of interest" description="Disordered" evidence="1">
    <location>
        <begin position="295"/>
        <end position="387"/>
    </location>
</feature>
<sequence length="387" mass="41865">MLDLIAQPAFWASIALLIGMELVLGADNVRYTSGMTAQLPEDHRHKVLRVSLIVGAVFRLVILFIVAWMLGLERVAFDLAGWAPSWREVILIAGGLFLIYRAVTDLHALVEPSFAPAETPPSVPEGLALAVAQIALIQAVLSVDMVIMAMGLSPYVWAMAIAAIASVAVLYVAADRIGAFVSANPAVKALALAILLMAGIMLVADGLGMELARPYLYLAIAFAVIILAVSKALRIARHKADHTSVSPQEPAMTGPEPVVAASAAVPKFAEVRTEPVFEPEPPRDEIESVELVPDPEVVEPESTEAEIETVETDPFEPDETPEDTVETPIEPMIEHVEPVETLDKSDLPDSDERPLGVSDSPVPKSRPKRKPVQRRPERLRTGSKKRE</sequence>
<protein>
    <submittedName>
        <fullName evidence="3">Membrane protein TerC, possibly involved in tellurium resistance</fullName>
    </submittedName>
</protein>
<name>A0A1G7VWT6_9HYPH</name>
<dbReference type="STRING" id="440168.SAMN04487974_10556"/>
<dbReference type="EMBL" id="FNCS01000005">
    <property type="protein sequence ID" value="SDG64177.1"/>
    <property type="molecule type" value="Genomic_DNA"/>
</dbReference>
<dbReference type="Proteomes" id="UP000199495">
    <property type="component" value="Unassembled WGS sequence"/>
</dbReference>
<feature type="transmembrane region" description="Helical" evidence="2">
    <location>
        <begin position="186"/>
        <end position="203"/>
    </location>
</feature>
<feature type="transmembrane region" description="Helical" evidence="2">
    <location>
        <begin position="47"/>
        <end position="69"/>
    </location>
</feature>